<keyword evidence="3" id="KW-1185">Reference proteome</keyword>
<evidence type="ECO:0000256" key="1">
    <source>
        <dbReference type="SAM" id="MobiDB-lite"/>
    </source>
</evidence>
<organism evidence="2 3">
    <name type="scientific">Kutzneria chonburiensis</name>
    <dbReference type="NCBI Taxonomy" id="1483604"/>
    <lineage>
        <taxon>Bacteria</taxon>
        <taxon>Bacillati</taxon>
        <taxon>Actinomycetota</taxon>
        <taxon>Actinomycetes</taxon>
        <taxon>Pseudonocardiales</taxon>
        <taxon>Pseudonocardiaceae</taxon>
        <taxon>Kutzneria</taxon>
    </lineage>
</organism>
<dbReference type="Proteomes" id="UP001589810">
    <property type="component" value="Unassembled WGS sequence"/>
</dbReference>
<dbReference type="RefSeq" id="WP_273940937.1">
    <property type="nucleotide sequence ID" value="NZ_CP097263.1"/>
</dbReference>
<accession>A0ABV6MQD9</accession>
<evidence type="ECO:0000313" key="3">
    <source>
        <dbReference type="Proteomes" id="UP001589810"/>
    </source>
</evidence>
<feature type="region of interest" description="Disordered" evidence="1">
    <location>
        <begin position="599"/>
        <end position="624"/>
    </location>
</feature>
<proteinExistence type="predicted"/>
<name>A0ABV6MQD9_9PSEU</name>
<reference evidence="2 3" key="1">
    <citation type="submission" date="2024-09" db="EMBL/GenBank/DDBJ databases">
        <authorList>
            <person name="Sun Q."/>
            <person name="Mori K."/>
        </authorList>
    </citation>
    <scope>NUCLEOTIDE SEQUENCE [LARGE SCALE GENOMIC DNA]</scope>
    <source>
        <strain evidence="2 3">TBRC 1432</strain>
    </source>
</reference>
<protein>
    <submittedName>
        <fullName evidence="2">Uncharacterized protein</fullName>
    </submittedName>
</protein>
<sequence>MTTPNAYSFLPWLRTGLATLIGAAPQDPTKHRAQIPINLEIIGDAVDGRPLPPLPVGHTVQVYGPGDVIGVDPRAVSRTEPREWVTNFEPNFLAHIEFYDEDYLWRYSPAATDTSRNVRPWLALIVLAADQDGNGVEFTEGATPPGPLPFITVKDPAATLPPPDELGAWAHVHVNGEIVGTTPTNDPTAALAGLEQVLAQNADNACCRLICPRHLKPETGYHAFLVPSYENGRLAGLGQPPTAGATDASWGPAAGGSQLPYYHRWFFRTGTAGDFEFLVRLLHPYTAKDPVGRRDMDVHEPAGPGLPPITTPADIHGVLKLGGALRLPEDHQDVWDAWDTTGGVTYPQHPFQQALAALINLAEDYKKPGGATDPVITPPLYGRWHALTRRLVTDDQGRPIVDPQHPDWVHRLNLDPRFRVAANYGTRVVQEHKDEYMNAAWAQIGDVVAANNKIRAAQLAREVGHALQGKHVTPQPAATALAPAAPGGRPLRLTAPAHPRVTDADQTVGYQVAASNIGAAPVSPTMRRATRPASRLIKSLFTDDRQGNNALLPKMELGTVTAAPAWVVPEAVVTPAKLDGALHPVPTFDDDPVGKLPFSSNFQLSVPEDNLPPPSTGGQQDSHDAANFKDALRDMYHGFDAAAVGGSTAARPPLPVAAVTDVTMNGLRADLTVPRNLLASVNLPPRLRSVSAFAATDTPDQPIDVVMAYPVIDLPMFRPLLALSVDLFVPNLNLVPPNTVTLLDTNQEFIESYLVGLNHELGREMLWREYPTDQRGSVFRQFWDERTALSTPGESEQQRRQRLYDITPIDTWGKRPLGANNNRRPANDQQDTLVLIIRGELLKKYPTAAIYAQAAVWQDDHGKERLPCEPLDPNHPTDKEIRMPLWECKVEPDIYLLGFDLTAAQAKGDGVTDPGWFFVIKERPGDPRFGADIDTDGPVELWDDLSWPLLDPGDRHGFLQFGDGVSVTLNDLSGEYAQDPLMTAQHDEDTAVAWQPGISSADVAYLLFQAPVLLAVHAQEMLPHDDTAQ</sequence>
<evidence type="ECO:0000313" key="2">
    <source>
        <dbReference type="EMBL" id="MFC0542518.1"/>
    </source>
</evidence>
<dbReference type="EMBL" id="JBHLUD010000004">
    <property type="protein sequence ID" value="MFC0542518.1"/>
    <property type="molecule type" value="Genomic_DNA"/>
</dbReference>
<gene>
    <name evidence="2" type="ORF">ACFFH7_13555</name>
</gene>
<comment type="caution">
    <text evidence="2">The sequence shown here is derived from an EMBL/GenBank/DDBJ whole genome shotgun (WGS) entry which is preliminary data.</text>
</comment>